<dbReference type="GO" id="GO:0045493">
    <property type="term" value="P:xylan catabolic process"/>
    <property type="evidence" value="ECO:0007669"/>
    <property type="project" value="UniProtKB-KW"/>
</dbReference>
<dbReference type="InterPro" id="IPR017853">
    <property type="entry name" value="GH"/>
</dbReference>
<dbReference type="AlphaFoldDB" id="C4PDD0"/>
<evidence type="ECO:0000256" key="6">
    <source>
        <dbReference type="ARBA" id="ARBA00022801"/>
    </source>
</evidence>
<dbReference type="SUPFAM" id="SSF51445">
    <property type="entry name" value="(Trans)glycosidases"/>
    <property type="match status" value="1"/>
</dbReference>
<name>C4PDD0_9ZZZZ</name>
<reference evidence="11" key="2">
    <citation type="journal article" date="2012" name="PLoS ONE">
        <title>Phylogenetic diversity and environment-specific distributions of glycosyl hydrolase family 10 xylanases in geographically distant soils.</title>
        <authorList>
            <person name="Wang G."/>
            <person name="Meng K."/>
            <person name="Luo H."/>
            <person name="Wang Y."/>
            <person name="Huang H."/>
            <person name="Shi P."/>
            <person name="Yang P."/>
            <person name="Zhang Z."/>
            <person name="Yao B."/>
        </authorList>
    </citation>
    <scope>NUCLEOTIDE SEQUENCE</scope>
</reference>
<comment type="catalytic activity">
    <reaction evidence="1">
        <text>Endohydrolysis of (1-&gt;4)-beta-D-xylosidic linkages in xylans.</text>
        <dbReference type="EC" id="3.2.1.8"/>
    </reaction>
</comment>
<dbReference type="InterPro" id="IPR044846">
    <property type="entry name" value="GH10"/>
</dbReference>
<dbReference type="Gene3D" id="3.20.20.80">
    <property type="entry name" value="Glycosidases"/>
    <property type="match status" value="1"/>
</dbReference>
<evidence type="ECO:0000256" key="5">
    <source>
        <dbReference type="ARBA" id="ARBA00022729"/>
    </source>
</evidence>
<dbReference type="PANTHER" id="PTHR31490">
    <property type="entry name" value="GLYCOSYL HYDROLASE"/>
    <property type="match status" value="1"/>
</dbReference>
<keyword evidence="4 11" id="KW-0858">Xylan degradation</keyword>
<feature type="non-terminal residue" evidence="11">
    <location>
        <position position="86"/>
    </location>
</feature>
<dbReference type="PANTHER" id="PTHR31490:SF88">
    <property type="entry name" value="BETA-XYLANASE"/>
    <property type="match status" value="1"/>
</dbReference>
<feature type="non-terminal residue" evidence="11">
    <location>
        <position position="1"/>
    </location>
</feature>
<comment type="similarity">
    <text evidence="2">Belongs to the glycosyl hydrolase 10 (cellulase F) family.</text>
</comment>
<evidence type="ECO:0000256" key="9">
    <source>
        <dbReference type="ARBA" id="ARBA00023326"/>
    </source>
</evidence>
<dbReference type="GO" id="GO:0031176">
    <property type="term" value="F:endo-1,4-beta-xylanase activity"/>
    <property type="evidence" value="ECO:0007669"/>
    <property type="project" value="UniProtKB-EC"/>
</dbReference>
<accession>C4PDD0</accession>
<evidence type="ECO:0000256" key="1">
    <source>
        <dbReference type="ARBA" id="ARBA00000681"/>
    </source>
</evidence>
<evidence type="ECO:0000256" key="2">
    <source>
        <dbReference type="ARBA" id="ARBA00007495"/>
    </source>
</evidence>
<keyword evidence="6 11" id="KW-0378">Hydrolase</keyword>
<organism evidence="11">
    <name type="scientific">uncultured organism</name>
    <dbReference type="NCBI Taxonomy" id="155900"/>
    <lineage>
        <taxon>unclassified sequences</taxon>
        <taxon>environmental samples</taxon>
    </lineage>
</organism>
<proteinExistence type="inferred from homology"/>
<keyword evidence="9" id="KW-0624">Polysaccharide degradation</keyword>
<keyword evidence="5" id="KW-0732">Signal</keyword>
<reference evidence="11" key="1">
    <citation type="submission" date="2009-04" db="EMBL/GenBank/DDBJ databases">
        <authorList>
            <person name="Wang G.Z."/>
            <person name="Luo H.Y."/>
            <person name="Wang Y.R."/>
            <person name="Yang P.L."/>
            <person name="Meng K."/>
            <person name="Yao B."/>
        </authorList>
    </citation>
    <scope>NUCLEOTIDE SEQUENCE</scope>
</reference>
<evidence type="ECO:0000256" key="7">
    <source>
        <dbReference type="ARBA" id="ARBA00023277"/>
    </source>
</evidence>
<dbReference type="PROSITE" id="PS51760">
    <property type="entry name" value="GH10_2"/>
    <property type="match status" value="1"/>
</dbReference>
<dbReference type="EC" id="3.2.1.8" evidence="3"/>
<feature type="domain" description="GH10" evidence="10">
    <location>
        <begin position="1"/>
        <end position="86"/>
    </location>
</feature>
<protein>
    <recommendedName>
        <fullName evidence="3">endo-1,4-beta-xylanase</fullName>
        <ecNumber evidence="3">3.2.1.8</ecNumber>
    </recommendedName>
</protein>
<dbReference type="InterPro" id="IPR001000">
    <property type="entry name" value="GH10_dom"/>
</dbReference>
<evidence type="ECO:0000256" key="3">
    <source>
        <dbReference type="ARBA" id="ARBA00012590"/>
    </source>
</evidence>
<sequence>YDWDVVNEPLAGTGNGPDPNIFYEAMGPAYIAEAFHAARAADSEARLVMNEYFFSYSGPKAGAFIDLVSGLLDQGVPIDGIGIQSH</sequence>
<evidence type="ECO:0000259" key="10">
    <source>
        <dbReference type="PROSITE" id="PS51760"/>
    </source>
</evidence>
<keyword evidence="8 11" id="KW-0326">Glycosidase</keyword>
<evidence type="ECO:0000313" key="11">
    <source>
        <dbReference type="EMBL" id="ACR24748.1"/>
    </source>
</evidence>
<dbReference type="EMBL" id="FJ919045">
    <property type="protein sequence ID" value="ACR24748.1"/>
    <property type="molecule type" value="Genomic_DNA"/>
</dbReference>
<dbReference type="Pfam" id="PF00331">
    <property type="entry name" value="Glyco_hydro_10"/>
    <property type="match status" value="1"/>
</dbReference>
<keyword evidence="7" id="KW-0119">Carbohydrate metabolism</keyword>
<evidence type="ECO:0000256" key="4">
    <source>
        <dbReference type="ARBA" id="ARBA00022651"/>
    </source>
</evidence>
<evidence type="ECO:0000256" key="8">
    <source>
        <dbReference type="ARBA" id="ARBA00023295"/>
    </source>
</evidence>